<accession>A0A915NWM1</accession>
<reference evidence="2" key="1">
    <citation type="submission" date="2022-11" db="UniProtKB">
        <authorList>
            <consortium name="WormBaseParasite"/>
        </authorList>
    </citation>
    <scope>IDENTIFICATION</scope>
</reference>
<dbReference type="AlphaFoldDB" id="A0A915NWM1"/>
<name>A0A915NWM1_9BILA</name>
<proteinExistence type="predicted"/>
<protein>
    <submittedName>
        <fullName evidence="2">Uncharacterized protein</fullName>
    </submittedName>
</protein>
<dbReference type="Proteomes" id="UP000887560">
    <property type="component" value="Unplaced"/>
</dbReference>
<evidence type="ECO:0000313" key="2">
    <source>
        <dbReference type="WBParaSite" id="scf7180000420988.g6064"/>
    </source>
</evidence>
<sequence length="194" mass="22968">MKNILNQTIDNEKIKNGGIRSLWEKRIMAETINRNEISKPNKNKVFLFPRWRSVDPMTASLTPDECSWDRGPISASKKTIQIIPKDSLIPLHREEKLINSERMARLDKFKLHKPYIQNAIYKEQQLIGRSLLSNEFQHSPEEIAKSRTMALFNDEITKWYDPNEICQSVSYEPIARVEKTRKIWERKINEEMNR</sequence>
<organism evidence="1 2">
    <name type="scientific">Meloidogyne floridensis</name>
    <dbReference type="NCBI Taxonomy" id="298350"/>
    <lineage>
        <taxon>Eukaryota</taxon>
        <taxon>Metazoa</taxon>
        <taxon>Ecdysozoa</taxon>
        <taxon>Nematoda</taxon>
        <taxon>Chromadorea</taxon>
        <taxon>Rhabditida</taxon>
        <taxon>Tylenchina</taxon>
        <taxon>Tylenchomorpha</taxon>
        <taxon>Tylenchoidea</taxon>
        <taxon>Meloidogynidae</taxon>
        <taxon>Meloidogyninae</taxon>
        <taxon>Meloidogyne</taxon>
    </lineage>
</organism>
<keyword evidence="1" id="KW-1185">Reference proteome</keyword>
<dbReference type="WBParaSite" id="scf7180000420988.g6064">
    <property type="protein sequence ID" value="scf7180000420988.g6064"/>
    <property type="gene ID" value="scf7180000420988.g6064"/>
</dbReference>
<evidence type="ECO:0000313" key="1">
    <source>
        <dbReference type="Proteomes" id="UP000887560"/>
    </source>
</evidence>